<organism evidence="5 6">
    <name type="scientific">Polyangium jinanense</name>
    <dbReference type="NCBI Taxonomy" id="2829994"/>
    <lineage>
        <taxon>Bacteria</taxon>
        <taxon>Pseudomonadati</taxon>
        <taxon>Myxococcota</taxon>
        <taxon>Polyangia</taxon>
        <taxon>Polyangiales</taxon>
        <taxon>Polyangiaceae</taxon>
        <taxon>Polyangium</taxon>
    </lineage>
</organism>
<gene>
    <name evidence="5" type="ORF">KEG57_20085</name>
</gene>
<dbReference type="InterPro" id="IPR007379">
    <property type="entry name" value="Tim44-like_dom"/>
</dbReference>
<dbReference type="Pfam" id="PF04280">
    <property type="entry name" value="Tim44"/>
    <property type="match status" value="1"/>
</dbReference>
<keyword evidence="2" id="KW-0812">Transmembrane</keyword>
<feature type="compositionally biased region" description="Low complexity" evidence="1">
    <location>
        <begin position="35"/>
        <end position="90"/>
    </location>
</feature>
<feature type="transmembrane region" description="Helical" evidence="2">
    <location>
        <begin position="164"/>
        <end position="189"/>
    </location>
</feature>
<dbReference type="Proteomes" id="UP001151081">
    <property type="component" value="Unassembled WGS sequence"/>
</dbReference>
<reference evidence="5 6" key="1">
    <citation type="submission" date="2021-04" db="EMBL/GenBank/DDBJ databases">
        <title>Genome analysis of Polyangium sp.</title>
        <authorList>
            <person name="Li Y."/>
            <person name="Wang J."/>
        </authorList>
    </citation>
    <scope>NUCLEOTIDE SEQUENCE [LARGE SCALE GENOMIC DNA]</scope>
    <source>
        <strain evidence="5 6">SDU14</strain>
    </source>
</reference>
<proteinExistence type="predicted"/>
<dbReference type="SUPFAM" id="SSF54427">
    <property type="entry name" value="NTF2-like"/>
    <property type="match status" value="1"/>
</dbReference>
<accession>A0A9X4AS66</accession>
<feature type="compositionally biased region" description="Gly residues" evidence="1">
    <location>
        <begin position="96"/>
        <end position="111"/>
    </location>
</feature>
<keyword evidence="3" id="KW-0732">Signal</keyword>
<keyword evidence="6" id="KW-1185">Reference proteome</keyword>
<feature type="signal peptide" evidence="3">
    <location>
        <begin position="1"/>
        <end position="26"/>
    </location>
</feature>
<name>A0A9X4AS66_9BACT</name>
<dbReference type="AlphaFoldDB" id="A0A9X4AS66"/>
<dbReference type="InterPro" id="IPR032710">
    <property type="entry name" value="NTF2-like_dom_sf"/>
</dbReference>
<comment type="caution">
    <text evidence="5">The sequence shown here is derived from an EMBL/GenBank/DDBJ whole genome shotgun (WGS) entry which is preliminary data.</text>
</comment>
<sequence length="612" mass="66239">MTRRKTLLGSALLSLLLLWSNDDAFARPGGGSSFKGGSRSSGSSSSGSRSSGSSSSSGSRSSSSSSGSGSRSSSSGSSGSRSSGSSWGSRPVTLGGTSGGGSRSSGGGGGSSRNTVWAFRDQGGVLRAKQAPSPGVSIYAAPLPHAPIPIGPDTTSTAERVAGFVFGAGFFAMGAGVLAAPMFLIGLLLHRQRKRHQLDVGWSSAGHFVATRVMNAPTEPEESPAEVRRKMELLRGQDPDFSVILLEDFITALYVEAHTARGSNALEKYSPYLRPAARSTLGALPRVPVTTVIVGALRLVHFAIDRRTQLSRLVVELESNYTEDPQGAPPTSYYALERWILVRAFGARSRSPDRVRSFACPNCGAPLERTTHGRCTYCSQAVDSGQFDWVVERIDLLARESRGPMLTGTTEEEGTELPTIFDPGLSAARMEMARRDASFTESTLFGRVQWIFASMQHAWTSLEWNRARPCLTDRLWRAQSYWIEAYRQQGLRNVTENARILRIELVRIAADRWYEAATVRVHATGLDYTIRLGDNAVVGGRRDKERAYTEYWTLVRSATQHGPTRAAPACPQCGATLTMEMAERCGYCGTLVEASTFDWVLSRIEQDEAYTG</sequence>
<dbReference type="Gene3D" id="3.10.450.240">
    <property type="match status" value="1"/>
</dbReference>
<evidence type="ECO:0000256" key="3">
    <source>
        <dbReference type="SAM" id="SignalP"/>
    </source>
</evidence>
<feature type="chain" id="PRO_5040750780" evidence="3">
    <location>
        <begin position="27"/>
        <end position="612"/>
    </location>
</feature>
<protein>
    <submittedName>
        <fullName evidence="5">TIM44-like domain-containing protein</fullName>
    </submittedName>
</protein>
<evidence type="ECO:0000256" key="2">
    <source>
        <dbReference type="SAM" id="Phobius"/>
    </source>
</evidence>
<dbReference type="EMBL" id="JAGTJJ010000010">
    <property type="protein sequence ID" value="MDC3982823.1"/>
    <property type="molecule type" value="Genomic_DNA"/>
</dbReference>
<feature type="region of interest" description="Disordered" evidence="1">
    <location>
        <begin position="27"/>
        <end position="116"/>
    </location>
</feature>
<dbReference type="RefSeq" id="WP_272426950.1">
    <property type="nucleotide sequence ID" value="NZ_JAGTJJ010000010.1"/>
</dbReference>
<evidence type="ECO:0000313" key="5">
    <source>
        <dbReference type="EMBL" id="MDC3982823.1"/>
    </source>
</evidence>
<evidence type="ECO:0000259" key="4">
    <source>
        <dbReference type="SMART" id="SM00978"/>
    </source>
</evidence>
<evidence type="ECO:0000256" key="1">
    <source>
        <dbReference type="SAM" id="MobiDB-lite"/>
    </source>
</evidence>
<keyword evidence="2" id="KW-0472">Membrane</keyword>
<keyword evidence="2" id="KW-1133">Transmembrane helix</keyword>
<evidence type="ECO:0000313" key="6">
    <source>
        <dbReference type="Proteomes" id="UP001151081"/>
    </source>
</evidence>
<feature type="domain" description="Tim44-like" evidence="4">
    <location>
        <begin position="425"/>
        <end position="606"/>
    </location>
</feature>
<dbReference type="SMART" id="SM00978">
    <property type="entry name" value="Tim44"/>
    <property type="match status" value="1"/>
</dbReference>